<name>A0ABS2G5B9_FUSMR</name>
<reference evidence="1 2" key="1">
    <citation type="journal article" date="2021" name="Sci. Rep.">
        <title>The distribution of antibiotic resistance genes in chicken gut microbiota commensals.</title>
        <authorList>
            <person name="Juricova H."/>
            <person name="Matiasovicova J."/>
            <person name="Kubasova T."/>
            <person name="Cejkova D."/>
            <person name="Rychlik I."/>
        </authorList>
    </citation>
    <scope>NUCLEOTIDE SEQUENCE [LARGE SCALE GENOMIC DNA]</scope>
    <source>
        <strain evidence="1 2">An425</strain>
    </source>
</reference>
<evidence type="ECO:0000313" key="1">
    <source>
        <dbReference type="EMBL" id="MBM6875935.1"/>
    </source>
</evidence>
<organism evidence="1 2">
    <name type="scientific">Fusobacterium mortiferum</name>
    <dbReference type="NCBI Taxonomy" id="850"/>
    <lineage>
        <taxon>Bacteria</taxon>
        <taxon>Fusobacteriati</taxon>
        <taxon>Fusobacteriota</taxon>
        <taxon>Fusobacteriia</taxon>
        <taxon>Fusobacteriales</taxon>
        <taxon>Fusobacteriaceae</taxon>
        <taxon>Fusobacterium</taxon>
    </lineage>
</organism>
<evidence type="ECO:0000313" key="2">
    <source>
        <dbReference type="Proteomes" id="UP000728968"/>
    </source>
</evidence>
<dbReference type="EMBL" id="JACJLT010000131">
    <property type="protein sequence ID" value="MBM6875935.1"/>
    <property type="molecule type" value="Genomic_DNA"/>
</dbReference>
<comment type="caution">
    <text evidence="1">The sequence shown here is derived from an EMBL/GenBank/DDBJ whole genome shotgun (WGS) entry which is preliminary data.</text>
</comment>
<proteinExistence type="predicted"/>
<protein>
    <recommendedName>
        <fullName evidence="3">Phage protein</fullName>
    </recommendedName>
</protein>
<evidence type="ECO:0008006" key="3">
    <source>
        <dbReference type="Google" id="ProtNLM"/>
    </source>
</evidence>
<keyword evidence="2" id="KW-1185">Reference proteome</keyword>
<sequence>MFLEIKMKHITEKLNINHIVFVEIGESYFEVEMLTGTTHHFPYSEIINLEMVKEIIENW</sequence>
<dbReference type="RefSeq" id="WP_204716598.1">
    <property type="nucleotide sequence ID" value="NZ_JACJLT010000131.1"/>
</dbReference>
<gene>
    <name evidence="1" type="ORF">H6A04_09785</name>
</gene>
<accession>A0ABS2G5B9</accession>
<dbReference type="Proteomes" id="UP000728968">
    <property type="component" value="Unassembled WGS sequence"/>
</dbReference>